<feature type="region of interest" description="Disordered" evidence="6">
    <location>
        <begin position="311"/>
        <end position="344"/>
    </location>
</feature>
<keyword evidence="4 7" id="KW-1133">Transmembrane helix</keyword>
<comment type="subcellular location">
    <subcellularLocation>
        <location evidence="1">Cell membrane</location>
        <topology evidence="1">Multi-pass membrane protein</topology>
    </subcellularLocation>
</comment>
<dbReference type="NCBIfam" id="TIGR00765">
    <property type="entry name" value="yihY_not_rbn"/>
    <property type="match status" value="1"/>
</dbReference>
<dbReference type="Pfam" id="PF03631">
    <property type="entry name" value="Virul_fac_BrkB"/>
    <property type="match status" value="1"/>
</dbReference>
<feature type="compositionally biased region" description="Basic residues" evidence="6">
    <location>
        <begin position="335"/>
        <end position="344"/>
    </location>
</feature>
<dbReference type="RefSeq" id="WP_243846588.1">
    <property type="nucleotide sequence ID" value="NZ_BAAAEV010000001.1"/>
</dbReference>
<sequence length="344" mass="37040">MKAAEGDQRRDSIIDQQAAVTAQPGADSERPWRHPWRAWKSILGRVYTMTGFHNLSLMAAGVAFYAFLSFVPLLGAIVMTYGLFADPATVARHMETIFELMPADAARLVSDQLISVVTTAASTVGLSLVVALVLSIYGAMRASSAIIQALNVIYEEEEGRNIVQTTLLSAMLTIGAVLAALVGLLSAAILGYLQAFVDILGQSGVILIKASTWIVATLIASAAFAFVYRYGPDRARARWHWLSVGSLAATILWLLATFGFGIYAANFANYNATYGALGAVVVLLMWLFVSSYAVLIGAEINAEAERQTAIDTTTGRPRPIGERGATMADSLPSKRQIKPRRGKY</sequence>
<dbReference type="PANTHER" id="PTHR30213:SF0">
    <property type="entry name" value="UPF0761 MEMBRANE PROTEIN YIHY"/>
    <property type="match status" value="1"/>
</dbReference>
<gene>
    <name evidence="8" type="ORF">FHT01_000030</name>
</gene>
<feature type="compositionally biased region" description="Basic and acidic residues" evidence="6">
    <location>
        <begin position="1"/>
        <end position="13"/>
    </location>
</feature>
<feature type="transmembrane region" description="Helical" evidence="7">
    <location>
        <begin position="113"/>
        <end position="137"/>
    </location>
</feature>
<evidence type="ECO:0000256" key="1">
    <source>
        <dbReference type="ARBA" id="ARBA00004651"/>
    </source>
</evidence>
<name>A0ABX0U1A4_9SPHN</name>
<protein>
    <submittedName>
        <fullName evidence="8">Membrane protein</fullName>
    </submittedName>
</protein>
<feature type="transmembrane region" description="Helical" evidence="7">
    <location>
        <begin position="239"/>
        <end position="264"/>
    </location>
</feature>
<dbReference type="InterPro" id="IPR017039">
    <property type="entry name" value="Virul_fac_BrkB"/>
</dbReference>
<evidence type="ECO:0000313" key="8">
    <source>
        <dbReference type="EMBL" id="NIJ22488.1"/>
    </source>
</evidence>
<organism evidence="8 9">
    <name type="scientific">Sphingomonas japonica</name>
    <dbReference type="NCBI Taxonomy" id="511662"/>
    <lineage>
        <taxon>Bacteria</taxon>
        <taxon>Pseudomonadati</taxon>
        <taxon>Pseudomonadota</taxon>
        <taxon>Alphaproteobacteria</taxon>
        <taxon>Sphingomonadales</taxon>
        <taxon>Sphingomonadaceae</taxon>
        <taxon>Sphingomonas</taxon>
    </lineage>
</organism>
<evidence type="ECO:0000256" key="2">
    <source>
        <dbReference type="ARBA" id="ARBA00022475"/>
    </source>
</evidence>
<feature type="transmembrane region" description="Helical" evidence="7">
    <location>
        <begin position="167"/>
        <end position="193"/>
    </location>
</feature>
<keyword evidence="5 7" id="KW-0472">Membrane</keyword>
<feature type="transmembrane region" description="Helical" evidence="7">
    <location>
        <begin position="55"/>
        <end position="84"/>
    </location>
</feature>
<proteinExistence type="predicted"/>
<accession>A0ABX0U1A4</accession>
<dbReference type="PANTHER" id="PTHR30213">
    <property type="entry name" value="INNER MEMBRANE PROTEIN YHJD"/>
    <property type="match status" value="1"/>
</dbReference>
<keyword evidence="2" id="KW-1003">Cell membrane</keyword>
<dbReference type="EMBL" id="JAASQP010000001">
    <property type="protein sequence ID" value="NIJ22488.1"/>
    <property type="molecule type" value="Genomic_DNA"/>
</dbReference>
<feature type="transmembrane region" description="Helical" evidence="7">
    <location>
        <begin position="276"/>
        <end position="298"/>
    </location>
</feature>
<comment type="caution">
    <text evidence="8">The sequence shown here is derived from an EMBL/GenBank/DDBJ whole genome shotgun (WGS) entry which is preliminary data.</text>
</comment>
<evidence type="ECO:0000256" key="7">
    <source>
        <dbReference type="SAM" id="Phobius"/>
    </source>
</evidence>
<evidence type="ECO:0000256" key="5">
    <source>
        <dbReference type="ARBA" id="ARBA00023136"/>
    </source>
</evidence>
<evidence type="ECO:0000256" key="6">
    <source>
        <dbReference type="SAM" id="MobiDB-lite"/>
    </source>
</evidence>
<feature type="region of interest" description="Disordered" evidence="6">
    <location>
        <begin position="1"/>
        <end position="32"/>
    </location>
</feature>
<keyword evidence="9" id="KW-1185">Reference proteome</keyword>
<reference evidence="8 9" key="1">
    <citation type="submission" date="2020-03" db="EMBL/GenBank/DDBJ databases">
        <title>Genomic Encyclopedia of Type Strains, Phase IV (KMG-IV): sequencing the most valuable type-strain genomes for metagenomic binning, comparative biology and taxonomic classification.</title>
        <authorList>
            <person name="Goeker M."/>
        </authorList>
    </citation>
    <scope>NUCLEOTIDE SEQUENCE [LARGE SCALE GENOMIC DNA]</scope>
    <source>
        <strain evidence="8 9">DSM 22753</strain>
    </source>
</reference>
<evidence type="ECO:0000256" key="4">
    <source>
        <dbReference type="ARBA" id="ARBA00022989"/>
    </source>
</evidence>
<evidence type="ECO:0000313" key="9">
    <source>
        <dbReference type="Proteomes" id="UP000788153"/>
    </source>
</evidence>
<feature type="transmembrane region" description="Helical" evidence="7">
    <location>
        <begin position="205"/>
        <end position="227"/>
    </location>
</feature>
<dbReference type="Proteomes" id="UP000788153">
    <property type="component" value="Unassembled WGS sequence"/>
</dbReference>
<evidence type="ECO:0000256" key="3">
    <source>
        <dbReference type="ARBA" id="ARBA00022692"/>
    </source>
</evidence>
<keyword evidence="3 7" id="KW-0812">Transmembrane</keyword>
<dbReference type="PIRSF" id="PIRSF035875">
    <property type="entry name" value="RNase_BN"/>
    <property type="match status" value="1"/>
</dbReference>